<comment type="similarity">
    <text evidence="2">Belongs to the methyl-accepting chemotaxis (MCP) protein family.</text>
</comment>
<dbReference type="CDD" id="cd11386">
    <property type="entry name" value="MCP_signal"/>
    <property type="match status" value="1"/>
</dbReference>
<accession>A0ABX3PDJ0</accession>
<feature type="domain" description="HAMP" evidence="7">
    <location>
        <begin position="284"/>
        <end position="336"/>
    </location>
</feature>
<dbReference type="SUPFAM" id="SSF58104">
    <property type="entry name" value="Methyl-accepting chemotaxis protein (MCP) signaling domain"/>
    <property type="match status" value="1"/>
</dbReference>
<dbReference type="PANTHER" id="PTHR43531">
    <property type="entry name" value="PROTEIN ICFG"/>
    <property type="match status" value="1"/>
</dbReference>
<dbReference type="PROSITE" id="PS50885">
    <property type="entry name" value="HAMP"/>
    <property type="match status" value="2"/>
</dbReference>
<protein>
    <recommendedName>
        <fullName evidence="10">Methyl-accepting chemotaxis protein</fullName>
    </recommendedName>
</protein>
<keyword evidence="5" id="KW-0812">Transmembrane</keyword>
<sequence>MPLSNVKISTKLIATSALSMTLVIAMLVNQQISSNAILASNDVVKRELIILDGVSSADLAFARIEGAVNPLLDHGANPQQVTAALAEVKKHADIGWAALETPIAIAAKPQVLSDIRTSLRSYEKTLQDAAASGQDLAAVAPRLNAIDKDIHKAIDQSLLNARGFSDKAKQNLFDTISAANVTALSIGALILLIMTLSALFLARTVSRPIRRLTGLMNRLAGGDLDVAVEGADRRDEIGEMARAVQVFRDNGVKGRELEQVAQATRSQSEAERARVAEIDRQRAAEMSQATNGLGQGLQRLSEGDLAFRLTESFAPDFERLRTDFNGAVENLRRTMGSVINTAGAIDGGAQELSQAATDLAKRTEQQAAALEETAAALDQITSNVQNSSKRTEDARGMAKEANDAARKSGEVVANAVDAMQRIEVASSQISNIIGVIDEIAFQTNLLALNAGVEAARAGEAGKGFAVVAQEVRELAQRSAQAAKEIKELIRNSEQEVGNGVDLVKATGSALKVINEHVLAINGELDAIATSSREQATGLSEVNTAVNQMDQTTQQNAAMVEQATAASNALANEAERLRQMMTQFDLGQPSARPAAARPASAAKGAAPVASPARRLVQAVAGGMRASANDWQEF</sequence>
<keyword evidence="5" id="KW-1133">Transmembrane helix</keyword>
<evidence type="ECO:0000256" key="5">
    <source>
        <dbReference type="SAM" id="Phobius"/>
    </source>
</evidence>
<feature type="transmembrane region" description="Helical" evidence="5">
    <location>
        <begin position="181"/>
        <end position="202"/>
    </location>
</feature>
<dbReference type="CDD" id="cd06225">
    <property type="entry name" value="HAMP"/>
    <property type="match status" value="1"/>
</dbReference>
<keyword evidence="3" id="KW-0807">Transducer</keyword>
<dbReference type="Pfam" id="PF00015">
    <property type="entry name" value="MCPsignal"/>
    <property type="match status" value="1"/>
</dbReference>
<dbReference type="SUPFAM" id="SSF158472">
    <property type="entry name" value="HAMP domain-like"/>
    <property type="match status" value="1"/>
</dbReference>
<keyword evidence="9" id="KW-1185">Reference proteome</keyword>
<dbReference type="InterPro" id="IPR051310">
    <property type="entry name" value="MCP_chemotaxis"/>
</dbReference>
<feature type="domain" description="HAMP" evidence="7">
    <location>
        <begin position="203"/>
        <end position="256"/>
    </location>
</feature>
<keyword evidence="5" id="KW-0472">Membrane</keyword>
<comment type="caution">
    <text evidence="8">The sequence shown here is derived from an EMBL/GenBank/DDBJ whole genome shotgun (WGS) entry which is preliminary data.</text>
</comment>
<evidence type="ECO:0000256" key="1">
    <source>
        <dbReference type="ARBA" id="ARBA00022500"/>
    </source>
</evidence>
<dbReference type="SMART" id="SM00283">
    <property type="entry name" value="MA"/>
    <property type="match status" value="1"/>
</dbReference>
<reference evidence="8 9" key="1">
    <citation type="journal article" date="2017" name="Antonie Van Leeuwenhoek">
        <title>Rhizobium rhizosphaerae sp. nov., a novel species isolated from rice rhizosphere.</title>
        <authorList>
            <person name="Zhao J.J."/>
            <person name="Zhang J."/>
            <person name="Zhang R.J."/>
            <person name="Zhang C.W."/>
            <person name="Yin H.Q."/>
            <person name="Zhang X.X."/>
        </authorList>
    </citation>
    <scope>NUCLEOTIDE SEQUENCE [LARGE SCALE GENOMIC DNA]</scope>
    <source>
        <strain evidence="8 9">RD15</strain>
    </source>
</reference>
<evidence type="ECO:0000313" key="9">
    <source>
        <dbReference type="Proteomes" id="UP000192652"/>
    </source>
</evidence>
<keyword evidence="1" id="KW-0145">Chemotaxis</keyword>
<dbReference type="EMBL" id="MSPX01000007">
    <property type="protein sequence ID" value="OQP86503.1"/>
    <property type="molecule type" value="Genomic_DNA"/>
</dbReference>
<keyword evidence="4" id="KW-0175">Coiled coil</keyword>
<proteinExistence type="inferred from homology"/>
<feature type="coiled-coil region" evidence="4">
    <location>
        <begin position="353"/>
        <end position="380"/>
    </location>
</feature>
<dbReference type="InterPro" id="IPR004089">
    <property type="entry name" value="MCPsignal_dom"/>
</dbReference>
<dbReference type="Proteomes" id="UP000192652">
    <property type="component" value="Unassembled WGS sequence"/>
</dbReference>
<dbReference type="Gene3D" id="6.10.340.10">
    <property type="match status" value="1"/>
</dbReference>
<evidence type="ECO:0008006" key="10">
    <source>
        <dbReference type="Google" id="ProtNLM"/>
    </source>
</evidence>
<dbReference type="PRINTS" id="PR00260">
    <property type="entry name" value="CHEMTRNSDUCR"/>
</dbReference>
<name>A0ABX3PDJ0_9HYPH</name>
<dbReference type="InterPro" id="IPR003660">
    <property type="entry name" value="HAMP_dom"/>
</dbReference>
<dbReference type="PANTHER" id="PTHR43531:SF11">
    <property type="entry name" value="METHYL-ACCEPTING CHEMOTAXIS PROTEIN 3"/>
    <property type="match status" value="1"/>
</dbReference>
<evidence type="ECO:0000256" key="3">
    <source>
        <dbReference type="PROSITE-ProRule" id="PRU00284"/>
    </source>
</evidence>
<dbReference type="RefSeq" id="WP_081176178.1">
    <property type="nucleotide sequence ID" value="NZ_MSPX01000007.1"/>
</dbReference>
<dbReference type="Pfam" id="PF00672">
    <property type="entry name" value="HAMP"/>
    <property type="match status" value="1"/>
</dbReference>
<evidence type="ECO:0000259" key="7">
    <source>
        <dbReference type="PROSITE" id="PS50885"/>
    </source>
</evidence>
<dbReference type="Gene3D" id="1.10.287.950">
    <property type="entry name" value="Methyl-accepting chemotaxis protein"/>
    <property type="match status" value="1"/>
</dbReference>
<dbReference type="SMART" id="SM00304">
    <property type="entry name" value="HAMP"/>
    <property type="match status" value="3"/>
</dbReference>
<evidence type="ECO:0000259" key="6">
    <source>
        <dbReference type="PROSITE" id="PS50111"/>
    </source>
</evidence>
<gene>
    <name evidence="8" type="ORF">BTR14_10870</name>
</gene>
<evidence type="ECO:0000256" key="4">
    <source>
        <dbReference type="SAM" id="Coils"/>
    </source>
</evidence>
<dbReference type="InterPro" id="IPR004090">
    <property type="entry name" value="Chemotax_Me-accpt_rcpt"/>
</dbReference>
<evidence type="ECO:0000256" key="2">
    <source>
        <dbReference type="ARBA" id="ARBA00029447"/>
    </source>
</evidence>
<feature type="domain" description="Methyl-accepting transducer" evidence="6">
    <location>
        <begin position="341"/>
        <end position="570"/>
    </location>
</feature>
<evidence type="ECO:0000313" key="8">
    <source>
        <dbReference type="EMBL" id="OQP86503.1"/>
    </source>
</evidence>
<organism evidence="8 9">
    <name type="scientific">Xaviernesmea rhizosphaerae</name>
    <dbReference type="NCBI Taxonomy" id="1672749"/>
    <lineage>
        <taxon>Bacteria</taxon>
        <taxon>Pseudomonadati</taxon>
        <taxon>Pseudomonadota</taxon>
        <taxon>Alphaproteobacteria</taxon>
        <taxon>Hyphomicrobiales</taxon>
        <taxon>Rhizobiaceae</taxon>
        <taxon>Rhizobium/Agrobacterium group</taxon>
        <taxon>Xaviernesmea</taxon>
    </lineage>
</organism>
<dbReference type="PROSITE" id="PS50111">
    <property type="entry name" value="CHEMOTAXIS_TRANSDUC_2"/>
    <property type="match status" value="1"/>
</dbReference>